<dbReference type="AlphaFoldDB" id="A0ABX2"/>
<proteinExistence type="predicted"/>
<dbReference type="GO" id="GO:0015171">
    <property type="term" value="F:amino acid transmembrane transporter activity"/>
    <property type="evidence" value="ECO:0007669"/>
    <property type="project" value="TreeGrafter"/>
</dbReference>
<protein>
    <submittedName>
        <fullName evidence="8">Putative translocator</fullName>
    </submittedName>
</protein>
<keyword evidence="2" id="KW-1003">Cell membrane</keyword>
<sequence>MHRAGRSVRKPGPQWFTRRRPFRTTGMRSRRSWRRNWGEPLRPWPTAWPGSPLMTGPATIRGWPIHCSPSTSSRATFCTTSLTTSPRPCAGEWGIRVVDPSAMLGVTVVALGMVLTPGPNMIYLVSRSITQGRRAGMISLGGVALGFVVYLVATSVGLTVIFTAVPELYIAVKLAGAAYLAYLAWNALKPGGLSVFDPQDVPHDSPRKLFTMGLMTNLLNPKIAIMYLSLMPQFVDLDNGHVLLQGLVLGSIQIMVSVAVNLTIVLAAATIAAFLSRRPSWLRVQRYLMGTVLGALAVSLAVDTSAPVGPS</sequence>
<dbReference type="PANTHER" id="PTHR30086">
    <property type="entry name" value="ARGININE EXPORTER PROTEIN ARGO"/>
    <property type="match status" value="1"/>
</dbReference>
<feature type="transmembrane region" description="Helical" evidence="7">
    <location>
        <begin position="137"/>
        <end position="162"/>
    </location>
</feature>
<name>A0ABX2_STRA7</name>
<dbReference type="Pfam" id="PF01810">
    <property type="entry name" value="LysE"/>
    <property type="match status" value="1"/>
</dbReference>
<gene>
    <name evidence="8" type="ORF">SAMR0266</name>
</gene>
<feature type="transmembrane region" description="Helical" evidence="7">
    <location>
        <begin position="102"/>
        <end position="125"/>
    </location>
</feature>
<feature type="transmembrane region" description="Helical" evidence="7">
    <location>
        <begin position="287"/>
        <end position="308"/>
    </location>
</feature>
<evidence type="ECO:0000256" key="7">
    <source>
        <dbReference type="SAM" id="Phobius"/>
    </source>
</evidence>
<keyword evidence="4 7" id="KW-1133">Transmembrane helix</keyword>
<dbReference type="EMBL" id="AM238664">
    <property type="protein sequence ID" value="CAJ87975.1"/>
    <property type="molecule type" value="Genomic_DNA"/>
</dbReference>
<evidence type="ECO:0000313" key="8">
    <source>
        <dbReference type="EMBL" id="CAJ87975.1"/>
    </source>
</evidence>
<keyword evidence="5 7" id="KW-0472">Membrane</keyword>
<evidence type="ECO:0000256" key="6">
    <source>
        <dbReference type="SAM" id="MobiDB-lite"/>
    </source>
</evidence>
<feature type="transmembrane region" description="Helical" evidence="7">
    <location>
        <begin position="168"/>
        <end position="188"/>
    </location>
</feature>
<evidence type="ECO:0000256" key="1">
    <source>
        <dbReference type="ARBA" id="ARBA00004651"/>
    </source>
</evidence>
<evidence type="ECO:0000256" key="3">
    <source>
        <dbReference type="ARBA" id="ARBA00022692"/>
    </source>
</evidence>
<dbReference type="PANTHER" id="PTHR30086:SF20">
    <property type="entry name" value="ARGININE EXPORTER PROTEIN ARGO-RELATED"/>
    <property type="match status" value="1"/>
</dbReference>
<dbReference type="InterPro" id="IPR001123">
    <property type="entry name" value="LeuE-type"/>
</dbReference>
<comment type="subcellular location">
    <subcellularLocation>
        <location evidence="1">Cell membrane</location>
        <topology evidence="1">Multi-pass membrane protein</topology>
    </subcellularLocation>
</comment>
<organism evidence="8">
    <name type="scientific">Streptomyces ambofaciens (strain ATCC 23877 / 3486 / DSM 40053 / JCM 4204 / NBRC 12836 / NRRL B-2516)</name>
    <dbReference type="NCBI Taxonomy" id="278992"/>
    <lineage>
        <taxon>Bacteria</taxon>
        <taxon>Bacillati</taxon>
        <taxon>Actinomycetota</taxon>
        <taxon>Actinomycetes</taxon>
        <taxon>Kitasatosporales</taxon>
        <taxon>Streptomycetaceae</taxon>
        <taxon>Streptomyces</taxon>
    </lineage>
</organism>
<reference evidence="8" key="2">
    <citation type="journal article" date="2006" name="Mol. Biol. Evol.">
        <title>Evolution of the terminal regions of the Streptomyces linear chromosome.</title>
        <authorList>
            <person name="Choulet F."/>
            <person name="Aigle B."/>
            <person name="Gallois A."/>
            <person name="Mangenot S."/>
            <person name="Gerbaud C."/>
            <person name="Truong C."/>
            <person name="Francou F.X."/>
            <person name="Fourrier C."/>
            <person name="Guerineau M."/>
            <person name="Decaris B."/>
            <person name="Barbe V."/>
            <person name="Pernodet J.L."/>
            <person name="Leblond P."/>
        </authorList>
    </citation>
    <scope>NUCLEOTIDE SEQUENCE</scope>
    <source>
        <strain evidence="8">ATCC 23877</strain>
    </source>
</reference>
<evidence type="ECO:0000256" key="4">
    <source>
        <dbReference type="ARBA" id="ARBA00022989"/>
    </source>
</evidence>
<dbReference type="GO" id="GO:0005886">
    <property type="term" value="C:plasma membrane"/>
    <property type="evidence" value="ECO:0007669"/>
    <property type="project" value="UniProtKB-SubCell"/>
</dbReference>
<keyword evidence="3 7" id="KW-0812">Transmembrane</keyword>
<feature type="transmembrane region" description="Helical" evidence="7">
    <location>
        <begin position="242"/>
        <end position="275"/>
    </location>
</feature>
<accession>A0ABX2</accession>
<feature type="region of interest" description="Disordered" evidence="6">
    <location>
        <begin position="1"/>
        <end position="21"/>
    </location>
</feature>
<evidence type="ECO:0000256" key="2">
    <source>
        <dbReference type="ARBA" id="ARBA00022475"/>
    </source>
</evidence>
<evidence type="ECO:0000256" key="5">
    <source>
        <dbReference type="ARBA" id="ARBA00023136"/>
    </source>
</evidence>
<reference evidence="8" key="1">
    <citation type="journal article" date="2006" name="Microbiology (Mosc.)">
        <title>Multiple biosynthetic and uptake systems mediate siderophore-dependent iron acquisition in Streptomyces coelicolor A3(2) and Streptomyces ambofaciens ATCC 23877.</title>
        <authorList>
            <person name="Barona-Gomez F."/>
            <person name="Lautru S."/>
            <person name="Francou F.X."/>
            <person name="Leblond P."/>
            <person name="Pernodet J.L."/>
            <person name="Challis G.L."/>
        </authorList>
    </citation>
    <scope>NUCLEOTIDE SEQUENCE</scope>
    <source>
        <strain evidence="8">ATCC 23877</strain>
    </source>
</reference>